<dbReference type="Pfam" id="PF00023">
    <property type="entry name" value="Ank"/>
    <property type="match status" value="1"/>
</dbReference>
<feature type="repeat" description="ANK" evidence="3">
    <location>
        <begin position="838"/>
        <end position="870"/>
    </location>
</feature>
<keyword evidence="1" id="KW-0677">Repeat</keyword>
<dbReference type="Gene3D" id="1.25.40.20">
    <property type="entry name" value="Ankyrin repeat-containing domain"/>
    <property type="match status" value="4"/>
</dbReference>
<dbReference type="PRINTS" id="PR01415">
    <property type="entry name" value="ANKYRIN"/>
</dbReference>
<evidence type="ECO:0000259" key="5">
    <source>
        <dbReference type="Pfam" id="PF24883"/>
    </source>
</evidence>
<reference evidence="6" key="2">
    <citation type="submission" date="2023-05" db="EMBL/GenBank/DDBJ databases">
        <authorList>
            <consortium name="Lawrence Berkeley National Laboratory"/>
            <person name="Steindorff A."/>
            <person name="Hensen N."/>
            <person name="Bonometti L."/>
            <person name="Westerberg I."/>
            <person name="Brannstrom I.O."/>
            <person name="Guillou S."/>
            <person name="Cros-Aarteil S."/>
            <person name="Calhoun S."/>
            <person name="Haridas S."/>
            <person name="Kuo A."/>
            <person name="Mondo S."/>
            <person name="Pangilinan J."/>
            <person name="Riley R."/>
            <person name="Labutti K."/>
            <person name="Andreopoulos B."/>
            <person name="Lipzen A."/>
            <person name="Chen C."/>
            <person name="Yanf M."/>
            <person name="Daum C."/>
            <person name="Ng V."/>
            <person name="Clum A."/>
            <person name="Ohm R."/>
            <person name="Martin F."/>
            <person name="Silar P."/>
            <person name="Natvig D."/>
            <person name="Lalanne C."/>
            <person name="Gautier V."/>
            <person name="Ament-Velasquez S.L."/>
            <person name="Kruys A."/>
            <person name="Hutchinson M.I."/>
            <person name="Powell A.J."/>
            <person name="Barry K."/>
            <person name="Miller A.N."/>
            <person name="Grigoriev I.V."/>
            <person name="Debuchy R."/>
            <person name="Gladieux P."/>
            <person name="Thoren M.H."/>
            <person name="Johannesson H."/>
        </authorList>
    </citation>
    <scope>NUCLEOTIDE SEQUENCE</scope>
    <source>
        <strain evidence="6">PSN293</strain>
    </source>
</reference>
<feature type="repeat" description="ANK" evidence="3">
    <location>
        <begin position="966"/>
        <end position="998"/>
    </location>
</feature>
<dbReference type="InterPro" id="IPR056884">
    <property type="entry name" value="NPHP3-like_N"/>
</dbReference>
<dbReference type="PANTHER" id="PTHR24198:SF165">
    <property type="entry name" value="ANKYRIN REPEAT-CONTAINING PROTEIN-RELATED"/>
    <property type="match status" value="1"/>
</dbReference>
<protein>
    <submittedName>
        <fullName evidence="6">Ankyrin repeat-containing domain protein</fullName>
    </submittedName>
</protein>
<name>A0AAN6YFX4_9PEZI</name>
<evidence type="ECO:0000256" key="2">
    <source>
        <dbReference type="ARBA" id="ARBA00023043"/>
    </source>
</evidence>
<keyword evidence="7" id="KW-1185">Reference proteome</keyword>
<dbReference type="PROSITE" id="PS50297">
    <property type="entry name" value="ANK_REP_REGION"/>
    <property type="match status" value="3"/>
</dbReference>
<organism evidence="6 7">
    <name type="scientific">Rhypophila decipiens</name>
    <dbReference type="NCBI Taxonomy" id="261697"/>
    <lineage>
        <taxon>Eukaryota</taxon>
        <taxon>Fungi</taxon>
        <taxon>Dikarya</taxon>
        <taxon>Ascomycota</taxon>
        <taxon>Pezizomycotina</taxon>
        <taxon>Sordariomycetes</taxon>
        <taxon>Sordariomycetidae</taxon>
        <taxon>Sordariales</taxon>
        <taxon>Naviculisporaceae</taxon>
        <taxon>Rhypophila</taxon>
    </lineage>
</organism>
<dbReference type="PROSITE" id="PS50088">
    <property type="entry name" value="ANK_REPEAT"/>
    <property type="match status" value="5"/>
</dbReference>
<evidence type="ECO:0000313" key="7">
    <source>
        <dbReference type="Proteomes" id="UP001301769"/>
    </source>
</evidence>
<evidence type="ECO:0000256" key="4">
    <source>
        <dbReference type="SAM" id="MobiDB-lite"/>
    </source>
</evidence>
<dbReference type="InterPro" id="IPR002110">
    <property type="entry name" value="Ankyrin_rpt"/>
</dbReference>
<evidence type="ECO:0000313" key="6">
    <source>
        <dbReference type="EMBL" id="KAK4217351.1"/>
    </source>
</evidence>
<dbReference type="InterPro" id="IPR036770">
    <property type="entry name" value="Ankyrin_rpt-contain_sf"/>
</dbReference>
<dbReference type="AlphaFoldDB" id="A0AAN6YFX4"/>
<dbReference type="EMBL" id="MU858060">
    <property type="protein sequence ID" value="KAK4217351.1"/>
    <property type="molecule type" value="Genomic_DNA"/>
</dbReference>
<feature type="repeat" description="ANK" evidence="3">
    <location>
        <begin position="999"/>
        <end position="1032"/>
    </location>
</feature>
<feature type="repeat" description="ANK" evidence="3">
    <location>
        <begin position="670"/>
        <end position="702"/>
    </location>
</feature>
<sequence>MDEPGRRLVRSCTDLKEKLLRADGPLNLDIKKSTNNLQGGNDIGCIFGGANFVNNDYRGTDLRSSRRDPYQILIKSLPLGCTPGYLESIEREKTPGTCKWIEEEDQFRKWVSGDGRILWLLGGSGTGKTVLSTHIIDYLRKRTEAEKDKMPDNGSPSGEEPSPPRRPDTLAYCFCDAGDPSRSTVGGIFGAILRQLLLGHSELLNPPNSLSAEQLGSISHSPGELTLFSRAVIKELGDHFGNIFLVIDGLDGCDISSGRVFIRGLEKIVEHTGTKVLVTSQPVEWVVDEFGNIGTIVASLDVITPMLRFGDINDTKTNDIKRMIKDKFPKLNLRKYIGEEIEGKLQGHLIEESGEIFLWAALVMDSLEASRGQLKGLDFDTIRQTFIRGSHDLQGTYDKILEGICRRHVQNRADLDEVGFVLQMVLAAKRPLTAVEIDMAYAVHNSGSQAQSICPNPKKIRRGIHESCIPLVSHSPKTKVVTLMHKSASEYLLDGKPFRLLATIRFVRSFCPHYLDAWIVTLCLWFVRAISVFAGLKDSCFSRLSRSSSPAPQSTIRRQKHRMTANLLALDVCLRVLGWANVNLEEKRDQENDNDKPLEIIRYVAKYWQDHALAINPKHAKQRLLKLRSVPRTERHWDGLLLRAAEHGQTKVLQVLLKDMGASPSAKDELGRTALHLAAFRGHIDALQTLLEHGADLDQKDSLGAAAIHWAAGGAKPETFDRLFDLHHGRDPSKKNTRGWQIWRSRLLELRNTPDPEMPDDRGGTLLVWAVEGGSEEIVKFLLEKGAKTRVRYLRCMPRSLFNKNSLGILNLSAQELYEELFELLVLLFDGLFGGKWATRTPLARAAELGQDQIVELLLDYVADPDFEDGIGRTPIFWAAKLGHQKVADLLTRRATNYDSQLRLAVILADSAAVKNLLRFGNSDPMSVDDLGVSALACAAVFGNKRVMEALLESPKVNVDFRNMEMRVTALWIAAFRGDKDLVELLLNRNASLNMADVSGLTPLAIATWRGHEETIKSMLASEKADITFRDCKGRTALMAAASSASATTFGLMLQRDKNLNRLDYTGRSAIFHAIRAGNHAVIDLILSEPSLNIAVTDLHGSTPVSMAARFGDRTTLQKLFQKFPKEIKGQLARPDKFGTSPMKWAILNGHLSTKKLLLGKYKDLRLPPGNDAFIPVTGAARSASKGFGGVCDVCLFNSGRMERHYSCDKCFGGWYRCCDRCWTGLRPDCPKGTHRMMSHALGTSTRSTENK</sequence>
<reference evidence="6" key="1">
    <citation type="journal article" date="2023" name="Mol. Phylogenet. Evol.">
        <title>Genome-scale phylogeny and comparative genomics of the fungal order Sordariales.</title>
        <authorList>
            <person name="Hensen N."/>
            <person name="Bonometti L."/>
            <person name="Westerberg I."/>
            <person name="Brannstrom I.O."/>
            <person name="Guillou S."/>
            <person name="Cros-Aarteil S."/>
            <person name="Calhoun S."/>
            <person name="Haridas S."/>
            <person name="Kuo A."/>
            <person name="Mondo S."/>
            <person name="Pangilinan J."/>
            <person name="Riley R."/>
            <person name="LaButti K."/>
            <person name="Andreopoulos B."/>
            <person name="Lipzen A."/>
            <person name="Chen C."/>
            <person name="Yan M."/>
            <person name="Daum C."/>
            <person name="Ng V."/>
            <person name="Clum A."/>
            <person name="Steindorff A."/>
            <person name="Ohm R.A."/>
            <person name="Martin F."/>
            <person name="Silar P."/>
            <person name="Natvig D.O."/>
            <person name="Lalanne C."/>
            <person name="Gautier V."/>
            <person name="Ament-Velasquez S.L."/>
            <person name="Kruys A."/>
            <person name="Hutchinson M.I."/>
            <person name="Powell A.J."/>
            <person name="Barry K."/>
            <person name="Miller A.N."/>
            <person name="Grigoriev I.V."/>
            <person name="Debuchy R."/>
            <person name="Gladieux P."/>
            <person name="Hiltunen Thoren M."/>
            <person name="Johannesson H."/>
        </authorList>
    </citation>
    <scope>NUCLEOTIDE SEQUENCE</scope>
    <source>
        <strain evidence="6">PSN293</strain>
    </source>
</reference>
<dbReference type="SUPFAM" id="SSF52540">
    <property type="entry name" value="P-loop containing nucleoside triphosphate hydrolases"/>
    <property type="match status" value="1"/>
</dbReference>
<dbReference type="PANTHER" id="PTHR24198">
    <property type="entry name" value="ANKYRIN REPEAT AND PROTEIN KINASE DOMAIN-CONTAINING PROTEIN"/>
    <property type="match status" value="1"/>
</dbReference>
<evidence type="ECO:0000256" key="3">
    <source>
        <dbReference type="PROSITE-ProRule" id="PRU00023"/>
    </source>
</evidence>
<dbReference type="SMART" id="SM00248">
    <property type="entry name" value="ANK"/>
    <property type="match status" value="12"/>
</dbReference>
<dbReference type="Pfam" id="PF12796">
    <property type="entry name" value="Ank_2"/>
    <property type="match status" value="4"/>
</dbReference>
<comment type="caution">
    <text evidence="6">The sequence shown here is derived from an EMBL/GenBank/DDBJ whole genome shotgun (WGS) entry which is preliminary data.</text>
</comment>
<dbReference type="SUPFAM" id="SSF48403">
    <property type="entry name" value="Ankyrin repeat"/>
    <property type="match status" value="2"/>
</dbReference>
<dbReference type="Gene3D" id="3.40.50.300">
    <property type="entry name" value="P-loop containing nucleotide triphosphate hydrolases"/>
    <property type="match status" value="1"/>
</dbReference>
<proteinExistence type="predicted"/>
<evidence type="ECO:0000256" key="1">
    <source>
        <dbReference type="ARBA" id="ARBA00022737"/>
    </source>
</evidence>
<gene>
    <name evidence="6" type="ORF">QBC37DRAFT_384555</name>
</gene>
<dbReference type="Pfam" id="PF24883">
    <property type="entry name" value="NPHP3_N"/>
    <property type="match status" value="1"/>
</dbReference>
<feature type="domain" description="Nephrocystin 3-like N-terminal" evidence="5">
    <location>
        <begin position="96"/>
        <end position="280"/>
    </location>
</feature>
<dbReference type="InterPro" id="IPR027417">
    <property type="entry name" value="P-loop_NTPase"/>
</dbReference>
<accession>A0AAN6YFX4</accession>
<keyword evidence="2 3" id="KW-0040">ANK repeat</keyword>
<feature type="repeat" description="ANK" evidence="3">
    <location>
        <begin position="762"/>
        <end position="794"/>
    </location>
</feature>
<dbReference type="Proteomes" id="UP001301769">
    <property type="component" value="Unassembled WGS sequence"/>
</dbReference>
<feature type="region of interest" description="Disordered" evidence="4">
    <location>
        <begin position="146"/>
        <end position="166"/>
    </location>
</feature>